<dbReference type="STRING" id="348151.IV55_GL000129"/>
<dbReference type="InterPro" id="IPR029063">
    <property type="entry name" value="SAM-dependent_MTases_sf"/>
</dbReference>
<dbReference type="RefSeq" id="WP_057808467.1">
    <property type="nucleotide sequence ID" value="NZ_BJUD01000045.1"/>
</dbReference>
<gene>
    <name evidence="3" type="ORF">IV55_GL000129</name>
    <name evidence="2" type="ORF">LSI01_16320</name>
</gene>
<dbReference type="Proteomes" id="UP000051139">
    <property type="component" value="Unassembled WGS sequence"/>
</dbReference>
<dbReference type="EMBL" id="JQCB01000001">
    <property type="protein sequence ID" value="KRN97206.1"/>
    <property type="molecule type" value="Genomic_DNA"/>
</dbReference>
<dbReference type="AlphaFoldDB" id="A0A0R2LBX4"/>
<reference evidence="3 4" key="1">
    <citation type="journal article" date="2015" name="Genome Announc.">
        <title>Expanding the biotechnology potential of lactobacilli through comparative genomics of 213 strains and associated genera.</title>
        <authorList>
            <person name="Sun Z."/>
            <person name="Harris H.M."/>
            <person name="McCann A."/>
            <person name="Guo C."/>
            <person name="Argimon S."/>
            <person name="Zhang W."/>
            <person name="Yang X."/>
            <person name="Jeffery I.B."/>
            <person name="Cooney J.C."/>
            <person name="Kagawa T.F."/>
            <person name="Liu W."/>
            <person name="Song Y."/>
            <person name="Salvetti E."/>
            <person name="Wrobel A."/>
            <person name="Rasinkangas P."/>
            <person name="Parkhill J."/>
            <person name="Rea M.C."/>
            <person name="O'Sullivan O."/>
            <person name="Ritari J."/>
            <person name="Douillard F.P."/>
            <person name="Paul Ross R."/>
            <person name="Yang R."/>
            <person name="Briner A.E."/>
            <person name="Felis G.E."/>
            <person name="de Vos W.M."/>
            <person name="Barrangou R."/>
            <person name="Klaenhammer T.R."/>
            <person name="Caufield P.W."/>
            <person name="Cui Y."/>
            <person name="Zhang H."/>
            <person name="O'Toole P.W."/>
        </authorList>
    </citation>
    <scope>NUCLEOTIDE SEQUENCE [LARGE SCALE GENOMIC DNA]</scope>
    <source>
        <strain evidence="3 4">DSM 22696</strain>
    </source>
</reference>
<evidence type="ECO:0000259" key="1">
    <source>
        <dbReference type="Pfam" id="PF02384"/>
    </source>
</evidence>
<evidence type="ECO:0000313" key="3">
    <source>
        <dbReference type="EMBL" id="KRN97206.1"/>
    </source>
</evidence>
<protein>
    <submittedName>
        <fullName evidence="2">Methylase</fullName>
    </submittedName>
</protein>
<dbReference type="SUPFAM" id="SSF53335">
    <property type="entry name" value="S-adenosyl-L-methionine-dependent methyltransferases"/>
    <property type="match status" value="1"/>
</dbReference>
<keyword evidence="2" id="KW-0808">Transferase</keyword>
<comment type="caution">
    <text evidence="3">The sequence shown here is derived from an EMBL/GenBank/DDBJ whole genome shotgun (WGS) entry which is preliminary data.</text>
</comment>
<dbReference type="Proteomes" id="UP000321429">
    <property type="component" value="Unassembled WGS sequence"/>
</dbReference>
<dbReference type="OrthoDB" id="9815272at2"/>
<name>A0A0R2LBX4_9LACO</name>
<evidence type="ECO:0000313" key="5">
    <source>
        <dbReference type="Proteomes" id="UP000321429"/>
    </source>
</evidence>
<evidence type="ECO:0000313" key="4">
    <source>
        <dbReference type="Proteomes" id="UP000051139"/>
    </source>
</evidence>
<keyword evidence="2" id="KW-0489">Methyltransferase</keyword>
<dbReference type="Pfam" id="PF02384">
    <property type="entry name" value="N6_Mtase"/>
    <property type="match status" value="1"/>
</dbReference>
<proteinExistence type="predicted"/>
<reference evidence="2 5" key="2">
    <citation type="submission" date="2019-07" db="EMBL/GenBank/DDBJ databases">
        <title>Whole genome shotgun sequence of Lactobacillus siliginis NBRC 101315.</title>
        <authorList>
            <person name="Hosoyama A."/>
            <person name="Uohara A."/>
            <person name="Ohji S."/>
            <person name="Ichikawa N."/>
        </authorList>
    </citation>
    <scope>NUCLEOTIDE SEQUENCE [LARGE SCALE GENOMIC DNA]</scope>
    <source>
        <strain evidence="2 5">NBRC 101315</strain>
    </source>
</reference>
<keyword evidence="4" id="KW-1185">Reference proteome</keyword>
<dbReference type="EMBL" id="BJUD01000045">
    <property type="protein sequence ID" value="GEK29321.1"/>
    <property type="molecule type" value="Genomic_DNA"/>
</dbReference>
<dbReference type="PRINTS" id="PR00507">
    <property type="entry name" value="N12N6MTFRASE"/>
</dbReference>
<dbReference type="PATRIC" id="fig|348151.3.peg.132"/>
<dbReference type="GO" id="GO:0008170">
    <property type="term" value="F:N-methyltransferase activity"/>
    <property type="evidence" value="ECO:0007669"/>
    <property type="project" value="InterPro"/>
</dbReference>
<feature type="domain" description="DNA methylase adenine-specific" evidence="1">
    <location>
        <begin position="10"/>
        <end position="107"/>
    </location>
</feature>
<dbReference type="GO" id="GO:0003677">
    <property type="term" value="F:DNA binding"/>
    <property type="evidence" value="ECO:0007669"/>
    <property type="project" value="InterPro"/>
</dbReference>
<evidence type="ECO:0000313" key="2">
    <source>
        <dbReference type="EMBL" id="GEK29321.1"/>
    </source>
</evidence>
<dbReference type="GO" id="GO:0032259">
    <property type="term" value="P:methylation"/>
    <property type="evidence" value="ECO:0007669"/>
    <property type="project" value="UniProtKB-KW"/>
</dbReference>
<accession>A0A0R2LBX4</accession>
<organism evidence="3 4">
    <name type="scientific">Furfurilactobacillus siliginis</name>
    <dbReference type="NCBI Taxonomy" id="348151"/>
    <lineage>
        <taxon>Bacteria</taxon>
        <taxon>Bacillati</taxon>
        <taxon>Bacillota</taxon>
        <taxon>Bacilli</taxon>
        <taxon>Lactobacillales</taxon>
        <taxon>Lactobacillaceae</taxon>
        <taxon>Furfurilactobacillus</taxon>
    </lineage>
</organism>
<sequence>MPEERIIKSNQRVKDHGEVFTPSKVVKLMIRQPEIQDNLNSLESTFLEPSAGEGAFLVEILKQKLHLANSLSSSIDEYNENSLVALSSLYGIELLEDNVERLVMNMFGEYFAEYINVVTKYKVGKNQHVLDSAKVIIQANMVQGNTLTRLNNDGEELLFSEWKMLPISHGVKKVRRLEYTLNSILDKSGPVDSYPETVNEEIDLFSGTDIPEIDPAKIKKTVDSIKYVDVNIVDVYKKLVQ</sequence>
<dbReference type="InterPro" id="IPR003356">
    <property type="entry name" value="DNA_methylase_A-5"/>
</dbReference>
<dbReference type="Gene3D" id="3.40.50.150">
    <property type="entry name" value="Vaccinia Virus protein VP39"/>
    <property type="match status" value="1"/>
</dbReference>